<evidence type="ECO:0000259" key="2">
    <source>
        <dbReference type="Pfam" id="PF17482"/>
    </source>
</evidence>
<evidence type="ECO:0000256" key="1">
    <source>
        <dbReference type="ARBA" id="ARBA00008005"/>
    </source>
</evidence>
<gene>
    <name evidence="3" type="ORF">ACFO5W_10715</name>
</gene>
<dbReference type="EMBL" id="JBHSGA010000017">
    <property type="protein sequence ID" value="MFC4527102.1"/>
    <property type="molecule type" value="Genomic_DNA"/>
</dbReference>
<dbReference type="Proteomes" id="UP001595961">
    <property type="component" value="Unassembled WGS sequence"/>
</dbReference>
<dbReference type="Gene3D" id="3.40.50.11780">
    <property type="match status" value="2"/>
</dbReference>
<sequence length="756" mass="79052">MATSYSYPGVYVQELQSASHPITGVPTSITAFVGYTNSGIDNRAQEIFSFGDYERLYGGLASDSEVSYAVQQFFQNGGAQAYVVRTPAASLGATAANVVFQSFTFEALSSGTAANANLMIDIDYIGLNPDTGSKNDKIFNLTITDLAGGTVEYFPSVAYDNTLSNWVQTVINDPDNGSQLIKMDTPNALQLGAIKALIGVGIEQTGLVGTGITPYSVASAICGTTAMASGNVAVTAGSNEVIGTGTHFSTELKFGQWITIGADTTPYRILAIANDTSLTLAQNAGTTQAGVGITVANTTIPNKDYGLTLSTSNPATPPAGLPMTVKVIPKNSQLPMTLSGLATQLQQAFNAALAVQMPGATVQITVTQLPGSPTAQALRINALLPGNPDAVISIADPSGASTLQACTTYIGLKAGTTTNNVAHYALGTGHGGWGDQTTSALGADGTGLPATADIIGDQASFTGIYALQKVDLFNLLCIPDATRATKGDPSALDPNINTSAIYSTAVALCDQRRAFLLIDSPPNVTSVASAVDWKSTGLGVVDANGAAFFPRLRLPDPLNKYQLRTFAPCGVVAGVYATTDGSRGVWKAPAGTAAVLNGVQSMAYKLSDAENGVLNPLGLNCMRNFPVYGSVLWGARTLMGADAMTNQWKYVPVRRTALFIEESLYRGTQWVVFEPNDEPLWASIRLNVGGFMQTLFLKGAFQGSTPQQAYFVKCDGETTTQTDIDNGIVNILVGFAPLKPAEFVVIQIEQIAGQTS</sequence>
<comment type="similarity">
    <text evidence="1">Belongs to the myoviridae tail sheath protein family.</text>
</comment>
<proteinExistence type="inferred from homology"/>
<reference evidence="4" key="1">
    <citation type="journal article" date="2019" name="Int. J. Syst. Evol. Microbiol.">
        <title>The Global Catalogue of Microorganisms (GCM) 10K type strain sequencing project: providing services to taxonomists for standard genome sequencing and annotation.</title>
        <authorList>
            <consortium name="The Broad Institute Genomics Platform"/>
            <consortium name="The Broad Institute Genome Sequencing Center for Infectious Disease"/>
            <person name="Wu L."/>
            <person name="Ma J."/>
        </authorList>
    </citation>
    <scope>NUCLEOTIDE SEQUENCE [LARGE SCALE GENOMIC DNA]</scope>
    <source>
        <strain evidence="4">CCM 4481</strain>
    </source>
</reference>
<protein>
    <submittedName>
        <fullName evidence="3">Phage tail sheath family protein</fullName>
    </submittedName>
</protein>
<dbReference type="PANTHER" id="PTHR35861:SF1">
    <property type="entry name" value="PHAGE TAIL SHEATH PROTEIN"/>
    <property type="match status" value="1"/>
</dbReference>
<evidence type="ECO:0000313" key="4">
    <source>
        <dbReference type="Proteomes" id="UP001595961"/>
    </source>
</evidence>
<dbReference type="InterPro" id="IPR020287">
    <property type="entry name" value="Tail_sheath_C"/>
</dbReference>
<feature type="domain" description="Tail sheath protein C-terminal" evidence="2">
    <location>
        <begin position="645"/>
        <end position="750"/>
    </location>
</feature>
<dbReference type="RefSeq" id="WP_266149002.1">
    <property type="nucleotide sequence ID" value="NZ_CP064028.1"/>
</dbReference>
<organism evidence="3 4">
    <name type="scientific">Dyella halodurans</name>
    <dbReference type="NCBI Taxonomy" id="1920171"/>
    <lineage>
        <taxon>Bacteria</taxon>
        <taxon>Pseudomonadati</taxon>
        <taxon>Pseudomonadota</taxon>
        <taxon>Gammaproteobacteria</taxon>
        <taxon>Lysobacterales</taxon>
        <taxon>Rhodanobacteraceae</taxon>
        <taxon>Dyella</taxon>
    </lineage>
</organism>
<comment type="caution">
    <text evidence="3">The sequence shown here is derived from an EMBL/GenBank/DDBJ whole genome shotgun (WGS) entry which is preliminary data.</text>
</comment>
<name>A0ABV9C2C1_9GAMM</name>
<dbReference type="InterPro" id="IPR052042">
    <property type="entry name" value="Tail_sheath_structural"/>
</dbReference>
<dbReference type="PANTHER" id="PTHR35861">
    <property type="match status" value="1"/>
</dbReference>
<keyword evidence="4" id="KW-1185">Reference proteome</keyword>
<evidence type="ECO:0000313" key="3">
    <source>
        <dbReference type="EMBL" id="MFC4527102.1"/>
    </source>
</evidence>
<dbReference type="Pfam" id="PF17482">
    <property type="entry name" value="Phage_sheath_1C"/>
    <property type="match status" value="1"/>
</dbReference>
<accession>A0ABV9C2C1</accession>